<dbReference type="EMBL" id="JAJVKT010000007">
    <property type="protein sequence ID" value="MCE7508399.1"/>
    <property type="molecule type" value="Genomic_DNA"/>
</dbReference>
<dbReference type="RefSeq" id="WP_080531049.1">
    <property type="nucleotide sequence ID" value="NZ_CP012331.1"/>
</dbReference>
<protein>
    <submittedName>
        <fullName evidence="1">Uncharacterized protein</fullName>
    </submittedName>
</protein>
<organism evidence="1 2">
    <name type="scientific">Alloalcanivorax xenomutans</name>
    <dbReference type="NCBI Taxonomy" id="1094342"/>
    <lineage>
        <taxon>Bacteria</taxon>
        <taxon>Pseudomonadati</taxon>
        <taxon>Pseudomonadota</taxon>
        <taxon>Gammaproteobacteria</taxon>
        <taxon>Oceanospirillales</taxon>
        <taxon>Alcanivoracaceae</taxon>
        <taxon>Alloalcanivorax</taxon>
    </lineage>
</organism>
<reference evidence="1" key="1">
    <citation type="submission" date="2022-01" db="EMBL/GenBank/DDBJ databases">
        <authorList>
            <person name="Karlyshev A.V."/>
            <person name="Jaspars M."/>
        </authorList>
    </citation>
    <scope>NUCLEOTIDE SEQUENCE</scope>
    <source>
        <strain evidence="1">AGSA3-2</strain>
    </source>
</reference>
<sequence>MKGLSVRSFLIGAVLASGLTLGGMVIASGDMANGGTMGMMSQMHSMMNKCSAMMDSVGEQTPQQSKP</sequence>
<name>A0A9Q3W4I2_9GAMM</name>
<gene>
    <name evidence="1" type="ORF">LZG35_07085</name>
</gene>
<comment type="caution">
    <text evidence="1">The sequence shown here is derived from an EMBL/GenBank/DDBJ whole genome shotgun (WGS) entry which is preliminary data.</text>
</comment>
<dbReference type="Proteomes" id="UP001107961">
    <property type="component" value="Unassembled WGS sequence"/>
</dbReference>
<evidence type="ECO:0000313" key="1">
    <source>
        <dbReference type="EMBL" id="MCE7508399.1"/>
    </source>
</evidence>
<dbReference type="AlphaFoldDB" id="A0A9Q3W4I2"/>
<evidence type="ECO:0000313" key="2">
    <source>
        <dbReference type="Proteomes" id="UP001107961"/>
    </source>
</evidence>
<dbReference type="KEGG" id="axe:P40_12170"/>
<proteinExistence type="predicted"/>
<keyword evidence="2" id="KW-1185">Reference proteome</keyword>
<accession>A0A9Q3W4I2</accession>